<feature type="transmembrane region" description="Helical" evidence="1">
    <location>
        <begin position="12"/>
        <end position="31"/>
    </location>
</feature>
<keyword evidence="1" id="KW-1133">Transmembrane helix</keyword>
<name>A0A3B1AHH0_9ZZZZ</name>
<keyword evidence="1" id="KW-0812">Transmembrane</keyword>
<reference evidence="2" key="1">
    <citation type="submission" date="2018-06" db="EMBL/GenBank/DDBJ databases">
        <authorList>
            <person name="Zhirakovskaya E."/>
        </authorList>
    </citation>
    <scope>NUCLEOTIDE SEQUENCE</scope>
</reference>
<protein>
    <submittedName>
        <fullName evidence="2">Uncharacterized protein</fullName>
    </submittedName>
</protein>
<gene>
    <name evidence="2" type="ORF">MNBD_GAMMA20-1878</name>
</gene>
<evidence type="ECO:0000313" key="2">
    <source>
        <dbReference type="EMBL" id="VAW93324.1"/>
    </source>
</evidence>
<sequence>MSASGQFRLLRILILLLILLAVAASSLLTWLRTTDWDRPLVVAIYPINADGSAASENYIARLDRETFADIEEFFAEEAEHYRLALNKPFEVVLGPVLSEKPPQPPAERSVPGNVVWSLKIRYWAWRVARKYGPPADIQIFVLYHDPTVHPRLGHSLGLQKGLLGMVNAFASRRATGGNNLVITHELLHTVGARDKYDPATNLPVFPLGYAEPDRQPLLPQELAEIMAGRIPTAPGKAVQARSLAQALIGQQTAREIYWVED</sequence>
<keyword evidence="1" id="KW-0472">Membrane</keyword>
<accession>A0A3B1AHH0</accession>
<evidence type="ECO:0000256" key="1">
    <source>
        <dbReference type="SAM" id="Phobius"/>
    </source>
</evidence>
<dbReference type="EMBL" id="UOFU01000023">
    <property type="protein sequence ID" value="VAW93324.1"/>
    <property type="molecule type" value="Genomic_DNA"/>
</dbReference>
<organism evidence="2">
    <name type="scientific">hydrothermal vent metagenome</name>
    <dbReference type="NCBI Taxonomy" id="652676"/>
    <lineage>
        <taxon>unclassified sequences</taxon>
        <taxon>metagenomes</taxon>
        <taxon>ecological metagenomes</taxon>
    </lineage>
</organism>
<proteinExistence type="predicted"/>
<dbReference type="AlphaFoldDB" id="A0A3B1AHH0"/>